<protein>
    <recommendedName>
        <fullName evidence="2">RRM domain-containing protein</fullName>
    </recommendedName>
</protein>
<feature type="domain" description="RRM" evidence="2">
    <location>
        <begin position="7"/>
        <end position="86"/>
    </location>
</feature>
<dbReference type="InterPro" id="IPR000504">
    <property type="entry name" value="RRM_dom"/>
</dbReference>
<dbReference type="InterPro" id="IPR035979">
    <property type="entry name" value="RBD_domain_sf"/>
</dbReference>
<evidence type="ECO:0000256" key="1">
    <source>
        <dbReference type="PROSITE-ProRule" id="PRU00176"/>
    </source>
</evidence>
<name>A0A8C9A4C1_PROSS</name>
<reference evidence="3" key="2">
    <citation type="submission" date="2025-09" db="UniProtKB">
        <authorList>
            <consortium name="Ensembl"/>
        </authorList>
    </citation>
    <scope>IDENTIFICATION</scope>
</reference>
<sequence length="87" mass="10132">MDIRPNHTIDIYNTDDRISKEGLKRFPYALFSRFGHMVDIVALKTMKMRGQDFVVFKNLGSATNALRWLQGFPFSAKPMQSSMKNRF</sequence>
<dbReference type="Gene3D" id="3.30.70.330">
    <property type="match status" value="1"/>
</dbReference>
<dbReference type="Ensembl" id="ENSPSMT00000025897.1">
    <property type="protein sequence ID" value="ENSPSMP00000022309.1"/>
    <property type="gene ID" value="ENSPSMG00000015767.1"/>
</dbReference>
<reference evidence="3" key="1">
    <citation type="submission" date="2025-08" db="UniProtKB">
        <authorList>
            <consortium name="Ensembl"/>
        </authorList>
    </citation>
    <scope>IDENTIFICATION</scope>
</reference>
<dbReference type="AlphaFoldDB" id="A0A8C9A4C1"/>
<dbReference type="Pfam" id="PF00076">
    <property type="entry name" value="RRM_1"/>
    <property type="match status" value="1"/>
</dbReference>
<dbReference type="Proteomes" id="UP000694414">
    <property type="component" value="Unplaced"/>
</dbReference>
<keyword evidence="1" id="KW-0694">RNA-binding</keyword>
<dbReference type="PROSITE" id="PS50102">
    <property type="entry name" value="RRM"/>
    <property type="match status" value="1"/>
</dbReference>
<organism evidence="3 4">
    <name type="scientific">Prolemur simus</name>
    <name type="common">Greater bamboo lemur</name>
    <name type="synonym">Hapalemur simus</name>
    <dbReference type="NCBI Taxonomy" id="1328070"/>
    <lineage>
        <taxon>Eukaryota</taxon>
        <taxon>Metazoa</taxon>
        <taxon>Chordata</taxon>
        <taxon>Craniata</taxon>
        <taxon>Vertebrata</taxon>
        <taxon>Euteleostomi</taxon>
        <taxon>Mammalia</taxon>
        <taxon>Eutheria</taxon>
        <taxon>Euarchontoglires</taxon>
        <taxon>Primates</taxon>
        <taxon>Strepsirrhini</taxon>
        <taxon>Lemuriformes</taxon>
        <taxon>Lemuridae</taxon>
        <taxon>Prolemur</taxon>
    </lineage>
</organism>
<dbReference type="InterPro" id="IPR012677">
    <property type="entry name" value="Nucleotide-bd_a/b_plait_sf"/>
</dbReference>
<dbReference type="SUPFAM" id="SSF54928">
    <property type="entry name" value="RNA-binding domain, RBD"/>
    <property type="match status" value="1"/>
</dbReference>
<evidence type="ECO:0000313" key="4">
    <source>
        <dbReference type="Proteomes" id="UP000694414"/>
    </source>
</evidence>
<proteinExistence type="predicted"/>
<dbReference type="GO" id="GO:0003723">
    <property type="term" value="F:RNA binding"/>
    <property type="evidence" value="ECO:0007669"/>
    <property type="project" value="UniProtKB-UniRule"/>
</dbReference>
<dbReference type="GeneTree" id="ENSGT00390000007046"/>
<accession>A0A8C9A4C1</accession>
<evidence type="ECO:0000313" key="3">
    <source>
        <dbReference type="Ensembl" id="ENSPSMP00000022309.1"/>
    </source>
</evidence>
<keyword evidence="4" id="KW-1185">Reference proteome</keyword>
<evidence type="ECO:0000259" key="2">
    <source>
        <dbReference type="PROSITE" id="PS50102"/>
    </source>
</evidence>